<comment type="similarity">
    <text evidence="1">Belongs to the universal stress protein A family.</text>
</comment>
<protein>
    <recommendedName>
        <fullName evidence="2">UspA domain-containing protein</fullName>
    </recommendedName>
</protein>
<dbReference type="SUPFAM" id="SSF52402">
    <property type="entry name" value="Adenine nucleotide alpha hydrolases-like"/>
    <property type="match status" value="2"/>
</dbReference>
<dbReference type="Proteomes" id="UP000462014">
    <property type="component" value="Unassembled WGS sequence"/>
</dbReference>
<name>A0A7K1T1G5_9SPHI</name>
<sequence>MRTYLIPTDFSASSVAAAHYAATLSKQTSVTRLILLHAYYVSPFENVLPSTEFVQLTEEDIEETSRLKLKELNDIKAELQAIVNEGVEVKVHLSHLPLLRAVLEMQEKTVIDLLVLCSNNNKGEYTQVGHNIIQISKISPAPVLVVPEKAVSQPLKTVVLACDFKKVTEAIPQHKLKKVWDLINAELLVVNVDTKSLHVRQDPKMLAEESALHEMLEPYHPKYFFINHANTIQGIVDFASEHGAQMIIALPKKHSFFQSILHSNTTEKLTVKSSVPVLLLK</sequence>
<dbReference type="Pfam" id="PF00582">
    <property type="entry name" value="Usp"/>
    <property type="match status" value="1"/>
</dbReference>
<gene>
    <name evidence="3" type="ORF">GO621_17725</name>
</gene>
<dbReference type="PANTHER" id="PTHR46268">
    <property type="entry name" value="STRESS RESPONSE PROTEIN NHAX"/>
    <property type="match status" value="1"/>
</dbReference>
<evidence type="ECO:0000313" key="3">
    <source>
        <dbReference type="EMBL" id="MVN23367.1"/>
    </source>
</evidence>
<evidence type="ECO:0000313" key="4">
    <source>
        <dbReference type="Proteomes" id="UP000462014"/>
    </source>
</evidence>
<proteinExistence type="inferred from homology"/>
<evidence type="ECO:0000256" key="1">
    <source>
        <dbReference type="ARBA" id="ARBA00008791"/>
    </source>
</evidence>
<dbReference type="PANTHER" id="PTHR46268:SF6">
    <property type="entry name" value="UNIVERSAL STRESS PROTEIN UP12"/>
    <property type="match status" value="1"/>
</dbReference>
<evidence type="ECO:0000259" key="2">
    <source>
        <dbReference type="Pfam" id="PF00582"/>
    </source>
</evidence>
<dbReference type="InterPro" id="IPR006016">
    <property type="entry name" value="UspA"/>
</dbReference>
<dbReference type="EMBL" id="WPIK01000023">
    <property type="protein sequence ID" value="MVN23367.1"/>
    <property type="molecule type" value="Genomic_DNA"/>
</dbReference>
<dbReference type="AlphaFoldDB" id="A0A7K1T1G5"/>
<comment type="caution">
    <text evidence="3">The sequence shown here is derived from an EMBL/GenBank/DDBJ whole genome shotgun (WGS) entry which is preliminary data.</text>
</comment>
<dbReference type="Gene3D" id="3.40.50.12370">
    <property type="match status" value="1"/>
</dbReference>
<feature type="domain" description="UspA" evidence="2">
    <location>
        <begin position="2"/>
        <end position="147"/>
    </location>
</feature>
<dbReference type="RefSeq" id="WP_157569522.1">
    <property type="nucleotide sequence ID" value="NZ_WPIK01000023.1"/>
</dbReference>
<accession>A0A7K1T1G5</accession>
<keyword evidence="4" id="KW-1185">Reference proteome</keyword>
<reference evidence="3 4" key="1">
    <citation type="submission" date="2019-12" db="EMBL/GenBank/DDBJ databases">
        <title>Mucilaginibacter sp. HMF7410 genome sequencing and assembly.</title>
        <authorList>
            <person name="Kang H."/>
            <person name="Cha I."/>
            <person name="Kim H."/>
            <person name="Joh K."/>
        </authorList>
    </citation>
    <scope>NUCLEOTIDE SEQUENCE [LARGE SCALE GENOMIC DNA]</scope>
    <source>
        <strain evidence="3 4">HMF7410</strain>
    </source>
</reference>
<dbReference type="CDD" id="cd00293">
    <property type="entry name" value="USP-like"/>
    <property type="match status" value="1"/>
</dbReference>
<organism evidence="3 4">
    <name type="scientific">Mucilaginibacter arboris</name>
    <dbReference type="NCBI Taxonomy" id="2682090"/>
    <lineage>
        <taxon>Bacteria</taxon>
        <taxon>Pseudomonadati</taxon>
        <taxon>Bacteroidota</taxon>
        <taxon>Sphingobacteriia</taxon>
        <taxon>Sphingobacteriales</taxon>
        <taxon>Sphingobacteriaceae</taxon>
        <taxon>Mucilaginibacter</taxon>
    </lineage>
</organism>